<name>A0A5J5BFP3_9ASTE</name>
<keyword evidence="2" id="KW-1185">Reference proteome</keyword>
<sequence>MKGGMVGGEGSTVERWLWRSVGWSTVMRMVMLEFCGGGDAVVIRGCDCRGGEGVMCGRSGGDEMMGEERCGGGDDEEGALMVEVRGGRDWGMMGGSDWGTMVMTVEIKGCCCLES</sequence>
<proteinExistence type="predicted"/>
<dbReference type="Proteomes" id="UP000325577">
    <property type="component" value="Linkage Group LG13"/>
</dbReference>
<evidence type="ECO:0000313" key="1">
    <source>
        <dbReference type="EMBL" id="KAA8541466.1"/>
    </source>
</evidence>
<accession>A0A5J5BFP3</accession>
<dbReference type="EMBL" id="CM018036">
    <property type="protein sequence ID" value="KAA8541466.1"/>
    <property type="molecule type" value="Genomic_DNA"/>
</dbReference>
<evidence type="ECO:0000313" key="2">
    <source>
        <dbReference type="Proteomes" id="UP000325577"/>
    </source>
</evidence>
<organism evidence="1 2">
    <name type="scientific">Nyssa sinensis</name>
    <dbReference type="NCBI Taxonomy" id="561372"/>
    <lineage>
        <taxon>Eukaryota</taxon>
        <taxon>Viridiplantae</taxon>
        <taxon>Streptophyta</taxon>
        <taxon>Embryophyta</taxon>
        <taxon>Tracheophyta</taxon>
        <taxon>Spermatophyta</taxon>
        <taxon>Magnoliopsida</taxon>
        <taxon>eudicotyledons</taxon>
        <taxon>Gunneridae</taxon>
        <taxon>Pentapetalae</taxon>
        <taxon>asterids</taxon>
        <taxon>Cornales</taxon>
        <taxon>Nyssaceae</taxon>
        <taxon>Nyssa</taxon>
    </lineage>
</organism>
<protein>
    <submittedName>
        <fullName evidence="1">Uncharacterized protein</fullName>
    </submittedName>
</protein>
<gene>
    <name evidence="1" type="ORF">F0562_025429</name>
</gene>
<reference evidence="1 2" key="1">
    <citation type="submission" date="2019-09" db="EMBL/GenBank/DDBJ databases">
        <title>A chromosome-level genome assembly of the Chinese tupelo Nyssa sinensis.</title>
        <authorList>
            <person name="Yang X."/>
            <person name="Kang M."/>
            <person name="Yang Y."/>
            <person name="Xiong H."/>
            <person name="Wang M."/>
            <person name="Zhang Z."/>
            <person name="Wang Z."/>
            <person name="Wu H."/>
            <person name="Ma T."/>
            <person name="Liu J."/>
            <person name="Xi Z."/>
        </authorList>
    </citation>
    <scope>NUCLEOTIDE SEQUENCE [LARGE SCALE GENOMIC DNA]</scope>
    <source>
        <strain evidence="1">J267</strain>
        <tissue evidence="1">Leaf</tissue>
    </source>
</reference>
<dbReference type="AlphaFoldDB" id="A0A5J5BFP3"/>